<evidence type="ECO:0000256" key="1">
    <source>
        <dbReference type="ARBA" id="ARBA00004496"/>
    </source>
</evidence>
<dbReference type="InterPro" id="IPR020568">
    <property type="entry name" value="Ribosomal_Su5_D2-typ_SF"/>
</dbReference>
<dbReference type="SUPFAM" id="SSF54211">
    <property type="entry name" value="Ribosomal protein S5 domain 2-like"/>
    <property type="match status" value="1"/>
</dbReference>
<dbReference type="InterPro" id="IPR036345">
    <property type="entry name" value="ExoRNase_PH_dom2_sf"/>
</dbReference>
<dbReference type="EMBL" id="JBICBT010001015">
    <property type="protein sequence ID" value="KAL3087769.1"/>
    <property type="molecule type" value="Genomic_DNA"/>
</dbReference>
<dbReference type="GO" id="GO:0000178">
    <property type="term" value="C:exosome (RNase complex)"/>
    <property type="evidence" value="ECO:0007669"/>
    <property type="project" value="UniProtKB-KW"/>
</dbReference>
<evidence type="ECO:0000313" key="8">
    <source>
        <dbReference type="EMBL" id="KAL3087769.1"/>
    </source>
</evidence>
<dbReference type="SUPFAM" id="SSF55666">
    <property type="entry name" value="Ribonuclease PH domain 2-like"/>
    <property type="match status" value="1"/>
</dbReference>
<evidence type="ECO:0000313" key="9">
    <source>
        <dbReference type="Proteomes" id="UP001620626"/>
    </source>
</evidence>
<evidence type="ECO:0000256" key="4">
    <source>
        <dbReference type="ARBA" id="ARBA00022490"/>
    </source>
</evidence>
<dbReference type="InterPro" id="IPR027408">
    <property type="entry name" value="PNPase/RNase_PH_dom_sf"/>
</dbReference>
<keyword evidence="4" id="KW-0963">Cytoplasm</keyword>
<accession>A0ABD2JAY0</accession>
<proteinExistence type="inferred from homology"/>
<dbReference type="Proteomes" id="UP001620626">
    <property type="component" value="Unassembled WGS sequence"/>
</dbReference>
<evidence type="ECO:0000256" key="2">
    <source>
        <dbReference type="ARBA" id="ARBA00004604"/>
    </source>
</evidence>
<evidence type="ECO:0000256" key="3">
    <source>
        <dbReference type="ARBA" id="ARBA00006678"/>
    </source>
</evidence>
<dbReference type="GO" id="GO:0005737">
    <property type="term" value="C:cytoplasm"/>
    <property type="evidence" value="ECO:0007669"/>
    <property type="project" value="UniProtKB-SubCell"/>
</dbReference>
<dbReference type="InterPro" id="IPR001247">
    <property type="entry name" value="ExoRNase_PH_dom1"/>
</dbReference>
<dbReference type="Gene3D" id="3.30.230.70">
    <property type="entry name" value="GHMP Kinase, N-terminal domain"/>
    <property type="match status" value="1"/>
</dbReference>
<comment type="caution">
    <text evidence="8">The sequence shown here is derived from an EMBL/GenBank/DDBJ whole genome shotgun (WGS) entry which is preliminary data.</text>
</comment>
<name>A0ABD2JAY0_9BILA</name>
<reference evidence="8 9" key="1">
    <citation type="submission" date="2024-10" db="EMBL/GenBank/DDBJ databases">
        <authorList>
            <person name="Kim D."/>
        </authorList>
    </citation>
    <scope>NUCLEOTIDE SEQUENCE [LARGE SCALE GENOMIC DNA]</scope>
    <source>
        <strain evidence="8">BH-2024</strain>
    </source>
</reference>
<comment type="subcellular location">
    <subcellularLocation>
        <location evidence="1">Cytoplasm</location>
    </subcellularLocation>
    <subcellularLocation>
        <location evidence="2">Nucleus</location>
        <location evidence="2">Nucleolus</location>
    </subcellularLocation>
</comment>
<dbReference type="Pfam" id="PF01138">
    <property type="entry name" value="RNase_PH"/>
    <property type="match status" value="1"/>
</dbReference>
<dbReference type="CDD" id="cd11367">
    <property type="entry name" value="RNase_PH_RRP42"/>
    <property type="match status" value="1"/>
</dbReference>
<sequence>MDVLVSNHEKNFIIDGVQEGVRNDGRSPTDYRPMALETGVLLGSNGSARLQLGATDVLVAVKADLQPVEPATEAGDIQRVHFFVDISANASPRFAGRGGNDQAEEWAKSLAGAFANTAPSAMPDMAKLMLAPTQLWCLYVDVVVLQFDGNAMDAISLAVKAALADTEICNVVVRPADEGKVHIDLPEVISTWRMDMAGAPLVIGVNKIGDQCVLDADLMEEMCATSTLYVGVQPPVAPESKMTNATTDANDKLSAQIAMVSLLKKARGGSLEIDSVGEMVAVATEAAMALNTALMGRLKQMEAKKGAAAAATTARTEFWICNDVWLNILPFFDRAQLGLNLALISYRFDALVDKNFDGKTELTLMKWITINKDKGPKAKLCVYRKPAEFPFADRPLPNKIRFRGLLIEYIDHSVLKFLHSNKQIWDSRGTNLDLFVCFTDDQQRIWDFFVDEIWPIFVTNIRHLSFSCGDQLDNLRRRTSPTILTELNINSIYSDRLCPAVLAENDFDGQNVVTYAGEALAKWLHTPTKDGQPKRLRCMDYLDPPNLEWINNFKEVFVHAHTSAAVSYTVHFSNCHVPLPIEPFELVNERTNEKLTLTMNGDDSRCVLKRCPIIGETAANDENSAEILNNVFFCLNDLKNSIGPLSPPANKSNGLAVIRAE</sequence>
<dbReference type="AlphaFoldDB" id="A0ABD2JAY0"/>
<evidence type="ECO:0000256" key="5">
    <source>
        <dbReference type="ARBA" id="ARBA00022835"/>
    </source>
</evidence>
<dbReference type="PANTHER" id="PTHR11097">
    <property type="entry name" value="EXOSOME COMPLEX EXONUCLEASE RIBOSOMAL RNA PROCESSING PROTEIN"/>
    <property type="match status" value="1"/>
</dbReference>
<dbReference type="GO" id="GO:0005730">
    <property type="term" value="C:nucleolus"/>
    <property type="evidence" value="ECO:0007669"/>
    <property type="project" value="UniProtKB-SubCell"/>
</dbReference>
<keyword evidence="5" id="KW-0271">Exosome</keyword>
<protein>
    <recommendedName>
        <fullName evidence="6">Ribosomal RNA-processing protein 42</fullName>
    </recommendedName>
</protein>
<dbReference type="InterPro" id="IPR050590">
    <property type="entry name" value="Exosome_comp_Rrp42_subfam"/>
</dbReference>
<comment type="similarity">
    <text evidence="3">Belongs to the RNase PH family.</text>
</comment>
<evidence type="ECO:0000256" key="6">
    <source>
        <dbReference type="ARBA" id="ARBA00042523"/>
    </source>
</evidence>
<dbReference type="PANTHER" id="PTHR11097:SF8">
    <property type="entry name" value="EXOSOME COMPLEX COMPONENT RRP42"/>
    <property type="match status" value="1"/>
</dbReference>
<keyword evidence="9" id="KW-1185">Reference proteome</keyword>
<organism evidence="8 9">
    <name type="scientific">Heterodera trifolii</name>
    <dbReference type="NCBI Taxonomy" id="157864"/>
    <lineage>
        <taxon>Eukaryota</taxon>
        <taxon>Metazoa</taxon>
        <taxon>Ecdysozoa</taxon>
        <taxon>Nematoda</taxon>
        <taxon>Chromadorea</taxon>
        <taxon>Rhabditida</taxon>
        <taxon>Tylenchina</taxon>
        <taxon>Tylenchomorpha</taxon>
        <taxon>Tylenchoidea</taxon>
        <taxon>Heteroderidae</taxon>
        <taxon>Heteroderinae</taxon>
        <taxon>Heterodera</taxon>
    </lineage>
</organism>
<feature type="domain" description="Exoribonuclease phosphorolytic" evidence="7">
    <location>
        <begin position="31"/>
        <end position="168"/>
    </location>
</feature>
<evidence type="ECO:0000259" key="7">
    <source>
        <dbReference type="Pfam" id="PF01138"/>
    </source>
</evidence>
<gene>
    <name evidence="8" type="ORF">niasHT_029533</name>
</gene>